<evidence type="ECO:0000313" key="2">
    <source>
        <dbReference type="EMBL" id="EST47122.1"/>
    </source>
</evidence>
<accession>V6LR13</accession>
<reference evidence="3" key="2">
    <citation type="submission" date="2020-12" db="EMBL/GenBank/DDBJ databases">
        <title>New Spironucleus salmonicida genome in near-complete chromosomes.</title>
        <authorList>
            <person name="Xu F."/>
            <person name="Kurt Z."/>
            <person name="Jimenez-Gonzalez A."/>
            <person name="Astvaldsson A."/>
            <person name="Andersson J.O."/>
            <person name="Svard S.G."/>
        </authorList>
    </citation>
    <scope>NUCLEOTIDE SEQUENCE</scope>
    <source>
        <strain evidence="3">ATCC 50377</strain>
    </source>
</reference>
<dbReference type="EMBL" id="KI546047">
    <property type="protein sequence ID" value="EST47122.1"/>
    <property type="molecule type" value="Genomic_DNA"/>
</dbReference>
<dbReference type="EMBL" id="AUWU02000001">
    <property type="protein sequence ID" value="KAH0577416.1"/>
    <property type="molecule type" value="Genomic_DNA"/>
</dbReference>
<reference evidence="2 3" key="1">
    <citation type="journal article" date="2014" name="PLoS Genet.">
        <title>The Genome of Spironucleus salmonicida Highlights a Fish Pathogen Adapted to Fluctuating Environments.</title>
        <authorList>
            <person name="Xu F."/>
            <person name="Jerlstrom-Hultqvist J."/>
            <person name="Einarsson E."/>
            <person name="Astvaldsson A."/>
            <person name="Svard S.G."/>
            <person name="Andersson J.O."/>
        </authorList>
    </citation>
    <scope>NUCLEOTIDE SEQUENCE</scope>
    <source>
        <strain evidence="3">ATCC 50377</strain>
    </source>
</reference>
<evidence type="ECO:0000313" key="4">
    <source>
        <dbReference type="Proteomes" id="UP000018208"/>
    </source>
</evidence>
<feature type="region of interest" description="Disordered" evidence="1">
    <location>
        <begin position="1"/>
        <end position="58"/>
    </location>
</feature>
<keyword evidence="4" id="KW-1185">Reference proteome</keyword>
<dbReference type="Proteomes" id="UP000018208">
    <property type="component" value="Unassembled WGS sequence"/>
</dbReference>
<sequence>MNAAERRAVALKFRSSQKVKDAEDWSNNPSYNNPKPKFSLPHNPEDPQFRHGLKPERDTPWIPEREFTYKEIANKRDPTSDNPNSEYYDLTQHPECAPDMPPYRPCEVALLFKNPAPDPCHKHPLLHTLHSEYADIGESVKRNYDADLTKVCGISTKKLAGDTASEQLSGVYLDKGYVIKNRGEIVPETIKRHLIKTFSEEIPLDKQEMSAAGVIIDKGDRAKNVLSTGYGTQLPNFDLTVKVTRNLDTDLSIAHGFKQKRDGEKPVCLGGKRDGGDLNVYRRQ</sequence>
<gene>
    <name evidence="2" type="ORF">SS50377_12831</name>
    <name evidence="3" type="ORF">SS50377_20769</name>
</gene>
<protein>
    <submittedName>
        <fullName evidence="2">Uncharacterized protein</fullName>
    </submittedName>
</protein>
<evidence type="ECO:0000256" key="1">
    <source>
        <dbReference type="SAM" id="MobiDB-lite"/>
    </source>
</evidence>
<proteinExistence type="predicted"/>
<name>V6LR13_9EUKA</name>
<dbReference type="AlphaFoldDB" id="V6LR13"/>
<organism evidence="2">
    <name type="scientific">Spironucleus salmonicida</name>
    <dbReference type="NCBI Taxonomy" id="348837"/>
    <lineage>
        <taxon>Eukaryota</taxon>
        <taxon>Metamonada</taxon>
        <taxon>Diplomonadida</taxon>
        <taxon>Hexamitidae</taxon>
        <taxon>Hexamitinae</taxon>
        <taxon>Spironucleus</taxon>
    </lineage>
</organism>
<feature type="compositionally biased region" description="Basic and acidic residues" evidence="1">
    <location>
        <begin position="43"/>
        <end position="58"/>
    </location>
</feature>
<dbReference type="VEuPathDB" id="GiardiaDB:SS50377_20769"/>
<feature type="compositionally biased region" description="Low complexity" evidence="1">
    <location>
        <begin position="26"/>
        <end position="37"/>
    </location>
</feature>
<evidence type="ECO:0000313" key="3">
    <source>
        <dbReference type="EMBL" id="KAH0577416.1"/>
    </source>
</evidence>